<keyword evidence="4" id="KW-0479">Metal-binding</keyword>
<dbReference type="AlphaFoldDB" id="A0A1Y5TA28"/>
<comment type="cofactor">
    <cofactor evidence="1">
        <name>Zn(2+)</name>
        <dbReference type="ChEBI" id="CHEBI:29105"/>
    </cofactor>
</comment>
<dbReference type="Gene3D" id="3.30.1380.10">
    <property type="match status" value="1"/>
</dbReference>
<dbReference type="CDD" id="cd14844">
    <property type="entry name" value="Zn-DD-carboxypeptidase_like"/>
    <property type="match status" value="1"/>
</dbReference>
<dbReference type="OrthoDB" id="9782994at2"/>
<evidence type="ECO:0000256" key="2">
    <source>
        <dbReference type="ARBA" id="ARBA00004776"/>
    </source>
</evidence>
<reference evidence="12 13" key="1">
    <citation type="submission" date="2017-03" db="EMBL/GenBank/DDBJ databases">
        <authorList>
            <person name="Afonso C.L."/>
            <person name="Miller P.J."/>
            <person name="Scott M.A."/>
            <person name="Spackman E."/>
            <person name="Goraichik I."/>
            <person name="Dimitrov K.M."/>
            <person name="Suarez D.L."/>
            <person name="Swayne D.E."/>
        </authorList>
    </citation>
    <scope>NUCLEOTIDE SEQUENCE [LARGE SCALE GENOMIC DNA]</scope>
    <source>
        <strain evidence="12 13">CECT 7691</strain>
    </source>
</reference>
<dbReference type="InterPro" id="IPR009045">
    <property type="entry name" value="Zn_M74/Hedgehog-like"/>
</dbReference>
<dbReference type="PANTHER" id="PTHR37425:SF1">
    <property type="entry name" value="OUTER MEMBRANE PROTEIN"/>
    <property type="match status" value="1"/>
</dbReference>
<evidence type="ECO:0000256" key="10">
    <source>
        <dbReference type="ARBA" id="ARBA00093448"/>
    </source>
</evidence>
<keyword evidence="6" id="KW-0378">Hydrolase</keyword>
<name>A0A1Y5TA28_9PROT</name>
<comment type="similarity">
    <text evidence="10">Belongs to the peptidase M15 family.</text>
</comment>
<gene>
    <name evidence="12" type="ORF">OCH7691_02607</name>
</gene>
<dbReference type="GO" id="GO:0006508">
    <property type="term" value="P:proteolysis"/>
    <property type="evidence" value="ECO:0007669"/>
    <property type="project" value="UniProtKB-KW"/>
</dbReference>
<evidence type="ECO:0000313" key="13">
    <source>
        <dbReference type="Proteomes" id="UP000193200"/>
    </source>
</evidence>
<proteinExistence type="inferred from homology"/>
<keyword evidence="7" id="KW-0862">Zinc</keyword>
<evidence type="ECO:0000256" key="5">
    <source>
        <dbReference type="ARBA" id="ARBA00022729"/>
    </source>
</evidence>
<dbReference type="FunCoup" id="A0A1Y5TA28">
    <property type="interactions" value="16"/>
</dbReference>
<accession>A0A1Y5TA28</accession>
<keyword evidence="8" id="KW-0482">Metalloprotease</keyword>
<evidence type="ECO:0000256" key="1">
    <source>
        <dbReference type="ARBA" id="ARBA00001947"/>
    </source>
</evidence>
<organism evidence="12 13">
    <name type="scientific">Oceanibacterium hippocampi</name>
    <dbReference type="NCBI Taxonomy" id="745714"/>
    <lineage>
        <taxon>Bacteria</taxon>
        <taxon>Pseudomonadati</taxon>
        <taxon>Pseudomonadota</taxon>
        <taxon>Alphaproteobacteria</taxon>
        <taxon>Sneathiellales</taxon>
        <taxon>Sneathiellaceae</taxon>
        <taxon>Oceanibacterium</taxon>
    </lineage>
</organism>
<evidence type="ECO:0000256" key="6">
    <source>
        <dbReference type="ARBA" id="ARBA00022801"/>
    </source>
</evidence>
<dbReference type="Proteomes" id="UP000193200">
    <property type="component" value="Unassembled WGS sequence"/>
</dbReference>
<keyword evidence="5" id="KW-0732">Signal</keyword>
<evidence type="ECO:0000256" key="9">
    <source>
        <dbReference type="ARBA" id="ARBA00023316"/>
    </source>
</evidence>
<keyword evidence="3" id="KW-0645">Protease</keyword>
<dbReference type="InterPro" id="IPR010275">
    <property type="entry name" value="MepK"/>
</dbReference>
<dbReference type="GO" id="GO:0046872">
    <property type="term" value="F:metal ion binding"/>
    <property type="evidence" value="ECO:0007669"/>
    <property type="project" value="UniProtKB-KW"/>
</dbReference>
<dbReference type="Pfam" id="PF05951">
    <property type="entry name" value="Peptidase_M15_2"/>
    <property type="match status" value="1"/>
</dbReference>
<evidence type="ECO:0000313" key="12">
    <source>
        <dbReference type="EMBL" id="SLN59061.1"/>
    </source>
</evidence>
<keyword evidence="13" id="KW-1185">Reference proteome</keyword>
<protein>
    <recommendedName>
        <fullName evidence="11">Murein endopeptidase K</fullName>
    </recommendedName>
</protein>
<evidence type="ECO:0000256" key="7">
    <source>
        <dbReference type="ARBA" id="ARBA00022833"/>
    </source>
</evidence>
<dbReference type="EMBL" id="FWFR01000002">
    <property type="protein sequence ID" value="SLN59061.1"/>
    <property type="molecule type" value="Genomic_DNA"/>
</dbReference>
<dbReference type="GO" id="GO:0071555">
    <property type="term" value="P:cell wall organization"/>
    <property type="evidence" value="ECO:0007669"/>
    <property type="project" value="UniProtKB-KW"/>
</dbReference>
<evidence type="ECO:0000256" key="8">
    <source>
        <dbReference type="ARBA" id="ARBA00023049"/>
    </source>
</evidence>
<dbReference type="InParanoid" id="A0A1Y5TA28"/>
<evidence type="ECO:0000256" key="4">
    <source>
        <dbReference type="ARBA" id="ARBA00022723"/>
    </source>
</evidence>
<evidence type="ECO:0000256" key="3">
    <source>
        <dbReference type="ARBA" id="ARBA00022670"/>
    </source>
</evidence>
<dbReference type="SUPFAM" id="SSF55166">
    <property type="entry name" value="Hedgehog/DD-peptidase"/>
    <property type="match status" value="1"/>
</dbReference>
<keyword evidence="9" id="KW-0961">Cell wall biogenesis/degradation</keyword>
<sequence length="167" mass="18289">MFLSGLAPSAVRAALPRSTHRTLSLVSLNTGERLKATYWEGGAYQPDAIDEFNRLLRDWRSGEIHPIDPKLLDLVHALGQKLGCQKPIQIISGYRSPKTNAALARKSNGVAKKSMHMLGQAIDIRLPGCELARLRNAARAMKAGGVGYYPKSNFVHLDTGRVRSWGG</sequence>
<dbReference type="PANTHER" id="PTHR37425">
    <property type="match status" value="1"/>
</dbReference>
<dbReference type="RefSeq" id="WP_139839689.1">
    <property type="nucleotide sequence ID" value="NZ_FWFR01000002.1"/>
</dbReference>
<comment type="pathway">
    <text evidence="2">Cell wall biogenesis; cell wall polysaccharide biosynthesis.</text>
</comment>
<evidence type="ECO:0000256" key="11">
    <source>
        <dbReference type="ARBA" id="ARBA00093666"/>
    </source>
</evidence>
<dbReference type="GO" id="GO:0008237">
    <property type="term" value="F:metallopeptidase activity"/>
    <property type="evidence" value="ECO:0007669"/>
    <property type="project" value="UniProtKB-KW"/>
</dbReference>